<accession>A0AAP0ICC9</accession>
<dbReference type="Proteomes" id="UP001419268">
    <property type="component" value="Unassembled WGS sequence"/>
</dbReference>
<organism evidence="2 3">
    <name type="scientific">Stephania cephalantha</name>
    <dbReference type="NCBI Taxonomy" id="152367"/>
    <lineage>
        <taxon>Eukaryota</taxon>
        <taxon>Viridiplantae</taxon>
        <taxon>Streptophyta</taxon>
        <taxon>Embryophyta</taxon>
        <taxon>Tracheophyta</taxon>
        <taxon>Spermatophyta</taxon>
        <taxon>Magnoliopsida</taxon>
        <taxon>Ranunculales</taxon>
        <taxon>Menispermaceae</taxon>
        <taxon>Menispermoideae</taxon>
        <taxon>Cissampelideae</taxon>
        <taxon>Stephania</taxon>
    </lineage>
</organism>
<evidence type="ECO:0000256" key="1">
    <source>
        <dbReference type="SAM" id="Phobius"/>
    </source>
</evidence>
<keyword evidence="1" id="KW-0812">Transmembrane</keyword>
<name>A0AAP0ICC9_9MAGN</name>
<proteinExistence type="predicted"/>
<evidence type="ECO:0000313" key="3">
    <source>
        <dbReference type="Proteomes" id="UP001419268"/>
    </source>
</evidence>
<comment type="caution">
    <text evidence="2">The sequence shown here is derived from an EMBL/GenBank/DDBJ whole genome shotgun (WGS) entry which is preliminary data.</text>
</comment>
<protein>
    <submittedName>
        <fullName evidence="2">Uncharacterized protein</fullName>
    </submittedName>
</protein>
<evidence type="ECO:0000313" key="2">
    <source>
        <dbReference type="EMBL" id="KAK9112632.1"/>
    </source>
</evidence>
<keyword evidence="1" id="KW-1133">Transmembrane helix</keyword>
<feature type="transmembrane region" description="Helical" evidence="1">
    <location>
        <begin position="34"/>
        <end position="56"/>
    </location>
</feature>
<reference evidence="2 3" key="1">
    <citation type="submission" date="2024-01" db="EMBL/GenBank/DDBJ databases">
        <title>Genome assemblies of Stephania.</title>
        <authorList>
            <person name="Yang L."/>
        </authorList>
    </citation>
    <scope>NUCLEOTIDE SEQUENCE [LARGE SCALE GENOMIC DNA]</scope>
    <source>
        <strain evidence="2">JXDWG</strain>
        <tissue evidence="2">Leaf</tissue>
    </source>
</reference>
<dbReference type="EMBL" id="JBBNAG010000008">
    <property type="protein sequence ID" value="KAK9112632.1"/>
    <property type="molecule type" value="Genomic_DNA"/>
</dbReference>
<keyword evidence="3" id="KW-1185">Reference proteome</keyword>
<sequence length="82" mass="9655">MLPHLDCRRSLYRFCIFIKQNFDSNAVINYLLRFNISCNMCIFSFLFGSVFTSWCLKLNQPGDRNGEPKGMNLAFNMNEFLK</sequence>
<dbReference type="AlphaFoldDB" id="A0AAP0ICC9"/>
<keyword evidence="1" id="KW-0472">Membrane</keyword>
<gene>
    <name evidence="2" type="ORF">Scep_020151</name>
</gene>